<evidence type="ECO:0000313" key="8">
    <source>
        <dbReference type="Proteomes" id="UP001558713"/>
    </source>
</evidence>
<dbReference type="GO" id="GO:0061630">
    <property type="term" value="F:ubiquitin protein ligase activity"/>
    <property type="evidence" value="ECO:0007669"/>
    <property type="project" value="UniProtKB-UniRule"/>
</dbReference>
<dbReference type="FunFam" id="3.30.40.10:FF:000442">
    <property type="entry name" value="RING-type E3 ubiquitin transferase"/>
    <property type="match status" value="1"/>
</dbReference>
<evidence type="ECO:0000256" key="1">
    <source>
        <dbReference type="ARBA" id="ARBA00000900"/>
    </source>
</evidence>
<comment type="caution">
    <text evidence="7">The sequence shown here is derived from an EMBL/GenBank/DDBJ whole genome shotgun (WGS) entry which is preliminary data.</text>
</comment>
<comment type="function">
    <text evidence="5">Functions as an E3 ubiquitin ligase.</text>
</comment>
<dbReference type="SUPFAM" id="SSF48371">
    <property type="entry name" value="ARM repeat"/>
    <property type="match status" value="1"/>
</dbReference>
<dbReference type="EMBL" id="JBANAX010000695">
    <property type="protein sequence ID" value="KAL1197169.1"/>
    <property type="molecule type" value="Genomic_DNA"/>
</dbReference>
<proteinExistence type="predicted"/>
<accession>A0ABD1A2H6</accession>
<dbReference type="InterPro" id="IPR045210">
    <property type="entry name" value="RING-Ubox_PUB"/>
</dbReference>
<dbReference type="Proteomes" id="UP001558713">
    <property type="component" value="Unassembled WGS sequence"/>
</dbReference>
<feature type="domain" description="U-box" evidence="6">
    <location>
        <begin position="30"/>
        <end position="104"/>
    </location>
</feature>
<evidence type="ECO:0000259" key="6">
    <source>
        <dbReference type="PROSITE" id="PS51698"/>
    </source>
</evidence>
<evidence type="ECO:0000313" key="7">
    <source>
        <dbReference type="EMBL" id="KAL1197169.1"/>
    </source>
</evidence>
<protein>
    <recommendedName>
        <fullName evidence="5 6">U-box domain-containing protein</fullName>
        <ecNumber evidence="5">2.3.2.27</ecNumber>
    </recommendedName>
    <alternativeName>
        <fullName evidence="5">RING-type E3 ubiquitin transferase PUB</fullName>
    </alternativeName>
</protein>
<dbReference type="SUPFAM" id="SSF57850">
    <property type="entry name" value="RING/U-box"/>
    <property type="match status" value="1"/>
</dbReference>
<dbReference type="InterPro" id="IPR058678">
    <property type="entry name" value="ARM_PUB"/>
</dbReference>
<evidence type="ECO:0000256" key="4">
    <source>
        <dbReference type="ARBA" id="ARBA00022786"/>
    </source>
</evidence>
<dbReference type="CDD" id="cd16664">
    <property type="entry name" value="RING-Ubox_PUB"/>
    <property type="match status" value="1"/>
</dbReference>
<keyword evidence="8" id="KW-1185">Reference proteome</keyword>
<comment type="catalytic activity">
    <reaction evidence="1 5">
        <text>S-ubiquitinyl-[E2 ubiquitin-conjugating enzyme]-L-cysteine + [acceptor protein]-L-lysine = [E2 ubiquitin-conjugating enzyme]-L-cysteine + N(6)-ubiquitinyl-[acceptor protein]-L-lysine.</text>
        <dbReference type="EC" id="2.3.2.27"/>
    </reaction>
</comment>
<gene>
    <name evidence="7" type="ORF">V5N11_002048</name>
</gene>
<dbReference type="PROSITE" id="PS51698">
    <property type="entry name" value="U_BOX"/>
    <property type="match status" value="1"/>
</dbReference>
<evidence type="ECO:0000256" key="5">
    <source>
        <dbReference type="RuleBase" id="RU369093"/>
    </source>
</evidence>
<sequence>MGFNFMSGMRVNEKNITPVTSWSESESEIIIPPEFQCPISIDLMTDPVIISTGITYDRVSIEKWINSGNKTCPVTNTVLTTFDQIPNHAIRKMIQGWCVEKGSSLIKRIPTPRVPLMPCEVYEICRKLSSATRRGDYKKCVEIIGKIKKLGEDSERNQKCINENGVGLVLCDCFVKFSGDEKLTAMLNEILSLLTWMVPIGSEGITKLSSESSFRCVSGLLRSNEDSVRQNAAFFMKEILTLDETRVHAFAVENGVVGAFAKLIRDSVSSTATKFSLIAIYQMVLQKPEIASEFLDVGLVNLTVEMIVNAENSVCEKALAVLDAICETKKGREEVRKNALVMPLLVKKILKVSELATRSSVSVILKLSKTENVFAVEEAVCLGAFQKVFLVLQVGYGEETKAKATELLKMMNAHMKLMGDCVDSSMNFKYLKKPKSKSGRLRNFLL</sequence>
<dbReference type="GO" id="GO:0016567">
    <property type="term" value="P:protein ubiquitination"/>
    <property type="evidence" value="ECO:0007669"/>
    <property type="project" value="UniProtKB-UniRule"/>
</dbReference>
<dbReference type="InterPro" id="IPR011989">
    <property type="entry name" value="ARM-like"/>
</dbReference>
<dbReference type="InterPro" id="IPR003613">
    <property type="entry name" value="Ubox_domain"/>
</dbReference>
<dbReference type="InterPro" id="IPR013083">
    <property type="entry name" value="Znf_RING/FYVE/PHD"/>
</dbReference>
<dbReference type="EC" id="2.3.2.27" evidence="5"/>
<dbReference type="InterPro" id="IPR016024">
    <property type="entry name" value="ARM-type_fold"/>
</dbReference>
<dbReference type="PANTHER" id="PTHR22849">
    <property type="entry name" value="WDSAM1 PROTEIN"/>
    <property type="match status" value="1"/>
</dbReference>
<dbReference type="InterPro" id="IPR045185">
    <property type="entry name" value="PUB22/23/24-like"/>
</dbReference>
<comment type="pathway">
    <text evidence="2 5">Protein modification; protein ubiquitination.</text>
</comment>
<organism evidence="7 8">
    <name type="scientific">Cardamine amara subsp. amara</name>
    <dbReference type="NCBI Taxonomy" id="228776"/>
    <lineage>
        <taxon>Eukaryota</taxon>
        <taxon>Viridiplantae</taxon>
        <taxon>Streptophyta</taxon>
        <taxon>Embryophyta</taxon>
        <taxon>Tracheophyta</taxon>
        <taxon>Spermatophyta</taxon>
        <taxon>Magnoliopsida</taxon>
        <taxon>eudicotyledons</taxon>
        <taxon>Gunneridae</taxon>
        <taxon>Pentapetalae</taxon>
        <taxon>rosids</taxon>
        <taxon>malvids</taxon>
        <taxon>Brassicales</taxon>
        <taxon>Brassicaceae</taxon>
        <taxon>Cardamineae</taxon>
        <taxon>Cardamine</taxon>
    </lineage>
</organism>
<dbReference type="Pfam" id="PF25598">
    <property type="entry name" value="ARM_PUB"/>
    <property type="match status" value="1"/>
</dbReference>
<dbReference type="Gene3D" id="3.30.40.10">
    <property type="entry name" value="Zinc/RING finger domain, C3HC4 (zinc finger)"/>
    <property type="match status" value="1"/>
</dbReference>
<dbReference type="PANTHER" id="PTHR22849:SF61">
    <property type="entry name" value="U-BOX DOMAIN-CONTAINING PROTEIN 21"/>
    <property type="match status" value="1"/>
</dbReference>
<evidence type="ECO:0000256" key="3">
    <source>
        <dbReference type="ARBA" id="ARBA00022679"/>
    </source>
</evidence>
<reference evidence="7 8" key="1">
    <citation type="submission" date="2024-04" db="EMBL/GenBank/DDBJ databases">
        <title>Genome assembly C_amara_ONT_v2.</title>
        <authorList>
            <person name="Yant L."/>
            <person name="Moore C."/>
            <person name="Slenker M."/>
        </authorList>
    </citation>
    <scope>NUCLEOTIDE SEQUENCE [LARGE SCALE GENOMIC DNA]</scope>
    <source>
        <tissue evidence="7">Leaf</tissue>
    </source>
</reference>
<name>A0ABD1A2H6_CARAN</name>
<dbReference type="SMART" id="SM00504">
    <property type="entry name" value="Ubox"/>
    <property type="match status" value="1"/>
</dbReference>
<dbReference type="Pfam" id="PF04564">
    <property type="entry name" value="U-box"/>
    <property type="match status" value="1"/>
</dbReference>
<dbReference type="AlphaFoldDB" id="A0ABD1A2H6"/>
<keyword evidence="3 5" id="KW-0808">Transferase</keyword>
<evidence type="ECO:0000256" key="2">
    <source>
        <dbReference type="ARBA" id="ARBA00004906"/>
    </source>
</evidence>
<keyword evidence="4 5" id="KW-0833">Ubl conjugation pathway</keyword>
<dbReference type="Gene3D" id="1.25.10.10">
    <property type="entry name" value="Leucine-rich Repeat Variant"/>
    <property type="match status" value="1"/>
</dbReference>